<dbReference type="Pfam" id="PF00582">
    <property type="entry name" value="Usp"/>
    <property type="match status" value="1"/>
</dbReference>
<dbReference type="RefSeq" id="WP_092578660.1">
    <property type="nucleotide sequence ID" value="NZ_FOFN01000002.1"/>
</dbReference>
<feature type="domain" description="UspA" evidence="2">
    <location>
        <begin position="2"/>
        <end position="146"/>
    </location>
</feature>
<dbReference type="PRINTS" id="PR01438">
    <property type="entry name" value="UNVRSLSTRESS"/>
</dbReference>
<evidence type="ECO:0000256" key="1">
    <source>
        <dbReference type="ARBA" id="ARBA00008791"/>
    </source>
</evidence>
<protein>
    <submittedName>
        <fullName evidence="3">Nucleotide-binding universal stress protein, UspA family</fullName>
    </submittedName>
</protein>
<keyword evidence="4" id="KW-1185">Reference proteome</keyword>
<dbReference type="InterPro" id="IPR006015">
    <property type="entry name" value="Universal_stress_UspA"/>
</dbReference>
<dbReference type="STRING" id="419940.SAMN05421824_1793"/>
<reference evidence="3 4" key="1">
    <citation type="submission" date="2016-10" db="EMBL/GenBank/DDBJ databases">
        <authorList>
            <person name="de Groot N.N."/>
        </authorList>
    </citation>
    <scope>NUCLEOTIDE SEQUENCE [LARGE SCALE GENOMIC DNA]</scope>
    <source>
        <strain evidence="3 4">DSM 21035</strain>
    </source>
</reference>
<dbReference type="EMBL" id="FOFN01000002">
    <property type="protein sequence ID" value="SEQ49078.1"/>
    <property type="molecule type" value="Genomic_DNA"/>
</dbReference>
<proteinExistence type="inferred from homology"/>
<sequence>MKAVLLPTDFSNNSINAINYAVALLKDKPCKFYFLNVQKASSFLSDDMMTVSSSATVYKTLVSAAKTSIENIINKIKAEHGNMEHQYFSIVDYDNFIDAIHQTVDKYDIDLIVMGTKGASGLQKVLFGSNTVRVINRCSTPILTIPGECKYQEPRKIAFTAHHIELYTKEALAALNSILKTYKAKLTILHLAGPNVVAHKRVDNMAFFDTSFPEAEHDYIDVVDNDIVDTISNYMKMQNFNLLAMVKKPHSFLERLLHTYTEEKMAYSFDLPFLVLTNPEL</sequence>
<gene>
    <name evidence="3" type="ORF">SAMN05421824_1793</name>
</gene>
<evidence type="ECO:0000313" key="3">
    <source>
        <dbReference type="EMBL" id="SEQ49078.1"/>
    </source>
</evidence>
<dbReference type="InterPro" id="IPR006016">
    <property type="entry name" value="UspA"/>
</dbReference>
<accession>A0A1H9GGU1</accession>
<name>A0A1H9GGU1_9FLAO</name>
<dbReference type="AlphaFoldDB" id="A0A1H9GGU1"/>
<dbReference type="OrthoDB" id="9788959at2"/>
<dbReference type="Gene3D" id="3.40.50.12370">
    <property type="match status" value="1"/>
</dbReference>
<dbReference type="PANTHER" id="PTHR46268">
    <property type="entry name" value="STRESS RESPONSE PROTEIN NHAX"/>
    <property type="match status" value="1"/>
</dbReference>
<organism evidence="3 4">
    <name type="scientific">Hyunsoonleella jejuensis</name>
    <dbReference type="NCBI Taxonomy" id="419940"/>
    <lineage>
        <taxon>Bacteria</taxon>
        <taxon>Pseudomonadati</taxon>
        <taxon>Bacteroidota</taxon>
        <taxon>Flavobacteriia</taxon>
        <taxon>Flavobacteriales</taxon>
        <taxon>Flavobacteriaceae</taxon>
    </lineage>
</organism>
<evidence type="ECO:0000313" key="4">
    <source>
        <dbReference type="Proteomes" id="UP000198999"/>
    </source>
</evidence>
<dbReference type="Proteomes" id="UP000198999">
    <property type="component" value="Unassembled WGS sequence"/>
</dbReference>
<dbReference type="SUPFAM" id="SSF52402">
    <property type="entry name" value="Adenine nucleotide alpha hydrolases-like"/>
    <property type="match status" value="2"/>
</dbReference>
<comment type="similarity">
    <text evidence="1">Belongs to the universal stress protein A family.</text>
</comment>
<dbReference type="PANTHER" id="PTHR46268:SF6">
    <property type="entry name" value="UNIVERSAL STRESS PROTEIN UP12"/>
    <property type="match status" value="1"/>
</dbReference>
<evidence type="ECO:0000259" key="2">
    <source>
        <dbReference type="Pfam" id="PF00582"/>
    </source>
</evidence>
<dbReference type="CDD" id="cd00293">
    <property type="entry name" value="USP-like"/>
    <property type="match status" value="1"/>
</dbReference>